<dbReference type="Gene3D" id="3.40.50.970">
    <property type="match status" value="2"/>
</dbReference>
<name>A0AAW1S3J4_9CHLO</name>
<feature type="active site" evidence="11">
    <location>
        <position position="860"/>
    </location>
</feature>
<feature type="domain" description="Thiamine pyrophosphate enzyme central" evidence="15">
    <location>
        <begin position="197"/>
        <end position="331"/>
    </location>
</feature>
<dbReference type="Gene3D" id="3.40.309.10">
    <property type="entry name" value="Aldehyde Dehydrogenase, Chain A, domain 2"/>
    <property type="match status" value="1"/>
</dbReference>
<dbReference type="Gene3D" id="3.40.605.10">
    <property type="entry name" value="Aldehyde Dehydrogenase, Chain A, domain 1"/>
    <property type="match status" value="1"/>
</dbReference>
<evidence type="ECO:0000256" key="6">
    <source>
        <dbReference type="ARBA" id="ARBA00040853"/>
    </source>
</evidence>
<dbReference type="Gene3D" id="3.40.50.1220">
    <property type="entry name" value="TPP-binding domain"/>
    <property type="match status" value="1"/>
</dbReference>
<keyword evidence="4" id="KW-0786">Thiamine pyrophosphate</keyword>
<dbReference type="GO" id="GO:0008886">
    <property type="term" value="F:glyceraldehyde-3-phosphate dehydrogenase (NADP+) (non-phosphorylating) activity"/>
    <property type="evidence" value="ECO:0007669"/>
    <property type="project" value="UniProtKB-EC"/>
</dbReference>
<dbReference type="SUPFAM" id="SSF53720">
    <property type="entry name" value="ALDH-like"/>
    <property type="match status" value="1"/>
</dbReference>
<evidence type="ECO:0000256" key="1">
    <source>
        <dbReference type="ARBA" id="ARBA00007812"/>
    </source>
</evidence>
<comment type="similarity">
    <text evidence="1">Belongs to the TPP enzyme family.</text>
</comment>
<sequence length="1092" mass="119271">MSLLGGPMKASDLFVRALENENVDYIFGVPGEENLDFVESLRSSKRIKLIVTRHEQAAAMMAATVGRLTGKAGVALSTLGPGATNMTTSAAYAQLGGFPTLLITGQKPVLKSKQGAFQIVNSVEMFKPLSKFTKQLVDGGLVPAYVREAVRRAEEERPGASHIELPEDVAHQQVPEEECVVYPAERVRRPVPEVKAVARAVQMIRECAHPLLVVGAGANRKLTSNMLRQFVDEIGIPFCDTMMGKGVIDSRNKMYVGTAAISNGDYIHHAIDHADLIILVGHDVVEKPPFFMKPTDHRRVIHVNFFAASVDSVYFPQHEVVGDIGNGIWQLKEKLKDSPLPVWDLRYFKYVRQEMLKNFSTGTGSCSMPMALPRLVELVRKIVPEDSTLCLDNGLYKVYFARQFPAYTPNSLLLDNALATMGAGLPSAIAAKIVRPSHAVLAIVGDGGYMMASHEVVTAVKLKLHITVLVLNDNAYGMIKWKQAGMHMANFGMDLTNPDFVAHAESMGARGHRVNEESEFADTLSSCLATPAVHIVEVPINYAAGAALQEEALKEHLSKTLLSPDEFFKRSPPPAMNSAEHSQLPKALGKQPPGGGAGEDGPSKESKQDVDGVKTWPFYLGGEPQAPNADLEVYDKYTSKVAYRVAQATAEDIERAIAAAHAAEPAMKALGSWQRKQILLFCVEQFKERKDELAMALCIEAGKPIKDSHGEVLRLIDTFQIAAEESVRMYGEWTPMDTTERNKGFSAIVRKFPVGAVSMVSPFNFPLNLTAHKIAPAIAVGCPFVLKPASRTPIGALIIGEVLAKAPHMPKGAFSILPCKRDGADLFTTDDRLKVLTFTGSPSAGWDMKARAGKKHVVLELGGNAACVVEDFREGELEAMIPKLVFGAFYQSGQSCISVQRALIREDHYSAVRDAWVKAASKLKWGDPKDPETFIGPLISEKEAKRIEEWVQEAVNRGAKVLCGGKRHGAIYEATLLEKVPWDCNIVQNEAFGPVACLFPYDGYKKAVEMVNDSKYGLQAGVFTHDLDKAWYAFNEIVVGGVVINHVPSMRIDAQAYGGSKESGLGREGVRYAMEDYVEIRTMLLSSPGVSI</sequence>
<dbReference type="Pfam" id="PF02776">
    <property type="entry name" value="TPP_enzyme_N"/>
    <property type="match status" value="1"/>
</dbReference>
<evidence type="ECO:0000259" key="15">
    <source>
        <dbReference type="Pfam" id="PF00205"/>
    </source>
</evidence>
<dbReference type="InterPro" id="IPR012001">
    <property type="entry name" value="Thiamin_PyroP_enz_TPP-bd_dom"/>
</dbReference>
<dbReference type="InterPro" id="IPR012000">
    <property type="entry name" value="Thiamin_PyroP_enz_cen_dom"/>
</dbReference>
<dbReference type="GO" id="GO:0030976">
    <property type="term" value="F:thiamine pyrophosphate binding"/>
    <property type="evidence" value="ECO:0007669"/>
    <property type="project" value="InterPro"/>
</dbReference>
<dbReference type="SUPFAM" id="SSF52518">
    <property type="entry name" value="Thiamin diphosphate-binding fold (THDP-binding)"/>
    <property type="match status" value="2"/>
</dbReference>
<evidence type="ECO:0000256" key="9">
    <source>
        <dbReference type="ARBA" id="ARBA00043052"/>
    </source>
</evidence>
<dbReference type="PANTHER" id="PTHR42991">
    <property type="entry name" value="ALDEHYDE DEHYDROGENASE"/>
    <property type="match status" value="1"/>
</dbReference>
<proteinExistence type="inferred from homology"/>
<evidence type="ECO:0000313" key="18">
    <source>
        <dbReference type="EMBL" id="KAK9840915.1"/>
    </source>
</evidence>
<organism evidence="18 19">
    <name type="scientific">Elliptochloris bilobata</name>
    <dbReference type="NCBI Taxonomy" id="381761"/>
    <lineage>
        <taxon>Eukaryota</taxon>
        <taxon>Viridiplantae</taxon>
        <taxon>Chlorophyta</taxon>
        <taxon>core chlorophytes</taxon>
        <taxon>Trebouxiophyceae</taxon>
        <taxon>Trebouxiophyceae incertae sedis</taxon>
        <taxon>Elliptochloris clade</taxon>
        <taxon>Elliptochloris</taxon>
    </lineage>
</organism>
<dbReference type="Pfam" id="PF02775">
    <property type="entry name" value="TPP_enzyme_C"/>
    <property type="match status" value="1"/>
</dbReference>
<dbReference type="Proteomes" id="UP001445335">
    <property type="component" value="Unassembled WGS sequence"/>
</dbReference>
<keyword evidence="19" id="KW-1185">Reference proteome</keyword>
<dbReference type="CDD" id="cd07035">
    <property type="entry name" value="TPP_PYR_POX_like"/>
    <property type="match status" value="1"/>
</dbReference>
<evidence type="ECO:0000256" key="10">
    <source>
        <dbReference type="ARBA" id="ARBA00049186"/>
    </source>
</evidence>
<dbReference type="InterPro" id="IPR029510">
    <property type="entry name" value="Ald_DH_CS_GLU"/>
</dbReference>
<evidence type="ECO:0000256" key="2">
    <source>
        <dbReference type="ARBA" id="ARBA00009986"/>
    </source>
</evidence>
<dbReference type="InterPro" id="IPR016162">
    <property type="entry name" value="Ald_DH_N"/>
</dbReference>
<dbReference type="GO" id="GO:0008911">
    <property type="term" value="F:lactaldehyde dehydrogenase (NAD+) activity"/>
    <property type="evidence" value="ECO:0007669"/>
    <property type="project" value="TreeGrafter"/>
</dbReference>
<dbReference type="InterPro" id="IPR016163">
    <property type="entry name" value="Ald_DH_C"/>
</dbReference>
<evidence type="ECO:0000259" key="17">
    <source>
        <dbReference type="Pfam" id="PF02776"/>
    </source>
</evidence>
<feature type="domain" description="Aldehyde dehydrogenase" evidence="14">
    <location>
        <begin position="630"/>
        <end position="1082"/>
    </location>
</feature>
<evidence type="ECO:0000256" key="11">
    <source>
        <dbReference type="PROSITE-ProRule" id="PRU10007"/>
    </source>
</evidence>
<feature type="domain" description="Thiamine pyrophosphate enzyme N-terminal TPP-binding" evidence="17">
    <location>
        <begin position="8"/>
        <end position="124"/>
    </location>
</feature>
<evidence type="ECO:0000256" key="13">
    <source>
        <dbReference type="SAM" id="MobiDB-lite"/>
    </source>
</evidence>
<feature type="domain" description="Thiamine pyrophosphate enzyme TPP-binding" evidence="16">
    <location>
        <begin position="392"/>
        <end position="538"/>
    </location>
</feature>
<dbReference type="PROSITE" id="PS00687">
    <property type="entry name" value="ALDEHYDE_DEHYDR_GLU"/>
    <property type="match status" value="1"/>
</dbReference>
<dbReference type="InterPro" id="IPR000399">
    <property type="entry name" value="TPP-bd_CS"/>
</dbReference>
<dbReference type="InterPro" id="IPR029035">
    <property type="entry name" value="DHS-like_NAD/FAD-binding_dom"/>
</dbReference>
<gene>
    <name evidence="18" type="ORF">WJX81_000140</name>
</gene>
<accession>A0AAW1S3J4</accession>
<dbReference type="InterPro" id="IPR016161">
    <property type="entry name" value="Ald_DH/histidinol_DH"/>
</dbReference>
<evidence type="ECO:0000313" key="19">
    <source>
        <dbReference type="Proteomes" id="UP001445335"/>
    </source>
</evidence>
<dbReference type="CDD" id="cd07147">
    <property type="entry name" value="ALDH_F21_RNP123"/>
    <property type="match status" value="1"/>
</dbReference>
<dbReference type="EMBL" id="JALJOU010000011">
    <property type="protein sequence ID" value="KAK9840915.1"/>
    <property type="molecule type" value="Genomic_DNA"/>
</dbReference>
<dbReference type="PROSITE" id="PS00187">
    <property type="entry name" value="TPP_ENZYMES"/>
    <property type="match status" value="1"/>
</dbReference>
<keyword evidence="3 12" id="KW-0560">Oxidoreductase</keyword>
<dbReference type="InterPro" id="IPR015590">
    <property type="entry name" value="Aldehyde_DH_dom"/>
</dbReference>
<dbReference type="AlphaFoldDB" id="A0AAW1S3J4"/>
<evidence type="ECO:0000259" key="16">
    <source>
        <dbReference type="Pfam" id="PF02775"/>
    </source>
</evidence>
<dbReference type="Pfam" id="PF00171">
    <property type="entry name" value="Aldedh"/>
    <property type="match status" value="1"/>
</dbReference>
<evidence type="ECO:0000256" key="5">
    <source>
        <dbReference type="ARBA" id="ARBA00038980"/>
    </source>
</evidence>
<evidence type="ECO:0000259" key="14">
    <source>
        <dbReference type="Pfam" id="PF00171"/>
    </source>
</evidence>
<evidence type="ECO:0000256" key="12">
    <source>
        <dbReference type="RuleBase" id="RU003345"/>
    </source>
</evidence>
<evidence type="ECO:0000256" key="3">
    <source>
        <dbReference type="ARBA" id="ARBA00023002"/>
    </source>
</evidence>
<dbReference type="InterPro" id="IPR011766">
    <property type="entry name" value="TPP_enzyme_TPP-bd"/>
</dbReference>
<comment type="catalytic activity">
    <reaction evidence="10">
        <text>D-glyceraldehyde 3-phosphate + NADP(+) + H2O = (2R)-3-phosphoglycerate + NADPH + 2 H(+)</text>
        <dbReference type="Rhea" id="RHEA:14669"/>
        <dbReference type="ChEBI" id="CHEBI:15377"/>
        <dbReference type="ChEBI" id="CHEBI:15378"/>
        <dbReference type="ChEBI" id="CHEBI:57783"/>
        <dbReference type="ChEBI" id="CHEBI:58272"/>
        <dbReference type="ChEBI" id="CHEBI:58349"/>
        <dbReference type="ChEBI" id="CHEBI:59776"/>
        <dbReference type="EC" id="1.2.1.9"/>
    </reaction>
</comment>
<dbReference type="GO" id="GO:0000287">
    <property type="term" value="F:magnesium ion binding"/>
    <property type="evidence" value="ECO:0007669"/>
    <property type="project" value="InterPro"/>
</dbReference>
<dbReference type="NCBIfam" id="NF006187">
    <property type="entry name" value="PRK08322.1"/>
    <property type="match status" value="1"/>
</dbReference>
<dbReference type="InterPro" id="IPR029061">
    <property type="entry name" value="THDP-binding"/>
</dbReference>
<evidence type="ECO:0000256" key="8">
    <source>
        <dbReference type="ARBA" id="ARBA00042646"/>
    </source>
</evidence>
<dbReference type="PANTHER" id="PTHR42991:SF1">
    <property type="entry name" value="ALDEHYDE DEHYDROGENASE"/>
    <property type="match status" value="1"/>
</dbReference>
<comment type="similarity">
    <text evidence="2 12">Belongs to the aldehyde dehydrogenase family.</text>
</comment>
<feature type="region of interest" description="Disordered" evidence="13">
    <location>
        <begin position="565"/>
        <end position="609"/>
    </location>
</feature>
<comment type="caution">
    <text evidence="18">The sequence shown here is derived from an EMBL/GenBank/DDBJ whole genome shotgun (WGS) entry which is preliminary data.</text>
</comment>
<dbReference type="FunFam" id="3.40.50.970:FF:000007">
    <property type="entry name" value="Acetolactate synthase"/>
    <property type="match status" value="1"/>
</dbReference>
<dbReference type="SUPFAM" id="SSF52467">
    <property type="entry name" value="DHS-like NAD/FAD-binding domain"/>
    <property type="match status" value="1"/>
</dbReference>
<dbReference type="Pfam" id="PF00205">
    <property type="entry name" value="TPP_enzyme_M"/>
    <property type="match status" value="1"/>
</dbReference>
<dbReference type="EC" id="1.2.1.9" evidence="5"/>
<protein>
    <recommendedName>
        <fullName evidence="6">NADP-dependent glyceraldehyde-3-phosphate dehydrogenase</fullName>
        <ecNumber evidence="5">1.2.1.9</ecNumber>
    </recommendedName>
    <alternativeName>
        <fullName evidence="7">Glyceraldehyde-3-phosphate dehydrogenase [NADP(+)]</fullName>
    </alternativeName>
    <alternativeName>
        <fullName evidence="8">Non-phosphorylating glyceraldehyde 3-phosphate dehydrogenase</fullName>
    </alternativeName>
    <alternativeName>
        <fullName evidence="9">Triosephosphate dehydrogenase</fullName>
    </alternativeName>
</protein>
<dbReference type="InterPro" id="IPR051020">
    <property type="entry name" value="ALDH-related_metabolic_enz"/>
</dbReference>
<dbReference type="FunFam" id="3.40.605.10:FF:000020">
    <property type="entry name" value="Aldehyde dehydrogenase"/>
    <property type="match status" value="1"/>
</dbReference>
<evidence type="ECO:0000256" key="7">
    <source>
        <dbReference type="ARBA" id="ARBA00042470"/>
    </source>
</evidence>
<reference evidence="18 19" key="1">
    <citation type="journal article" date="2024" name="Nat. Commun.">
        <title>Phylogenomics reveals the evolutionary origins of lichenization in chlorophyte algae.</title>
        <authorList>
            <person name="Puginier C."/>
            <person name="Libourel C."/>
            <person name="Otte J."/>
            <person name="Skaloud P."/>
            <person name="Haon M."/>
            <person name="Grisel S."/>
            <person name="Petersen M."/>
            <person name="Berrin J.G."/>
            <person name="Delaux P.M."/>
            <person name="Dal Grande F."/>
            <person name="Keller J."/>
        </authorList>
    </citation>
    <scope>NUCLEOTIDE SEQUENCE [LARGE SCALE GENOMIC DNA]</scope>
    <source>
        <strain evidence="18 19">SAG 245.80</strain>
    </source>
</reference>
<evidence type="ECO:0000256" key="4">
    <source>
        <dbReference type="ARBA" id="ARBA00023052"/>
    </source>
</evidence>